<dbReference type="OrthoDB" id="9801008at2"/>
<gene>
    <name evidence="2" type="ORF">CCE28_11470</name>
</gene>
<dbReference type="AlphaFoldDB" id="A0A267MK17"/>
<feature type="domain" description="Putative zinc ribbon" evidence="1">
    <location>
        <begin position="5"/>
        <end position="83"/>
    </location>
</feature>
<reference evidence="2 3" key="1">
    <citation type="submission" date="2017-06" db="EMBL/GenBank/DDBJ databases">
        <title>Draft genome sequence of anaerobic fermentative bacterium Anaeromicrobium sediminis DY2726D isolated from West Pacific Ocean sediments.</title>
        <authorList>
            <person name="Zeng X."/>
        </authorList>
    </citation>
    <scope>NUCLEOTIDE SEQUENCE [LARGE SCALE GENOMIC DNA]</scope>
    <source>
        <strain evidence="2 3">DY2726D</strain>
    </source>
</reference>
<evidence type="ECO:0000313" key="3">
    <source>
        <dbReference type="Proteomes" id="UP000216024"/>
    </source>
</evidence>
<keyword evidence="3" id="KW-1185">Reference proteome</keyword>
<evidence type="ECO:0000313" key="2">
    <source>
        <dbReference type="EMBL" id="PAB59130.1"/>
    </source>
</evidence>
<organism evidence="2 3">
    <name type="scientific">Anaeromicrobium sediminis</name>
    <dbReference type="NCBI Taxonomy" id="1478221"/>
    <lineage>
        <taxon>Bacteria</taxon>
        <taxon>Bacillati</taxon>
        <taxon>Bacillota</taxon>
        <taxon>Clostridia</taxon>
        <taxon>Peptostreptococcales</taxon>
        <taxon>Thermotaleaceae</taxon>
        <taxon>Anaeromicrobium</taxon>
    </lineage>
</organism>
<name>A0A267MK17_9FIRM</name>
<accession>A0A267MK17</accession>
<dbReference type="InterPro" id="IPR025868">
    <property type="entry name" value="Zn_ribbon_dom_put"/>
</dbReference>
<dbReference type="RefSeq" id="WP_095133860.1">
    <property type="nucleotide sequence ID" value="NZ_NIBG01000009.1"/>
</dbReference>
<sequence>MNMRLCQSCAMPLNDENLLGTNKDSSKNEEYCIYCLQKGEYTANITMDEMINVCVPHMMKEGYGEEKARGMLNELLPKLKRWKK</sequence>
<dbReference type="Proteomes" id="UP000216024">
    <property type="component" value="Unassembled WGS sequence"/>
</dbReference>
<dbReference type="Pfam" id="PF12674">
    <property type="entry name" value="Zn_ribbon_2"/>
    <property type="match status" value="1"/>
</dbReference>
<evidence type="ECO:0000259" key="1">
    <source>
        <dbReference type="Pfam" id="PF12674"/>
    </source>
</evidence>
<proteinExistence type="predicted"/>
<protein>
    <submittedName>
        <fullName evidence="2">Transcriptional regulator</fullName>
    </submittedName>
</protein>
<dbReference type="EMBL" id="NIBG01000009">
    <property type="protein sequence ID" value="PAB59130.1"/>
    <property type="molecule type" value="Genomic_DNA"/>
</dbReference>
<comment type="caution">
    <text evidence="2">The sequence shown here is derived from an EMBL/GenBank/DDBJ whole genome shotgun (WGS) entry which is preliminary data.</text>
</comment>